<dbReference type="PANTHER" id="PTHR44835:SF1">
    <property type="entry name" value="PROTEIN O-GLCNAC TRANSFERASE"/>
    <property type="match status" value="1"/>
</dbReference>
<evidence type="ECO:0000256" key="1">
    <source>
        <dbReference type="ARBA" id="ARBA00004922"/>
    </source>
</evidence>
<dbReference type="Proteomes" id="UP000789595">
    <property type="component" value="Unassembled WGS sequence"/>
</dbReference>
<comment type="pathway">
    <text evidence="1">Protein modification; protein glycosylation.</text>
</comment>
<evidence type="ECO:0000313" key="9">
    <source>
        <dbReference type="Proteomes" id="UP000789595"/>
    </source>
</evidence>
<dbReference type="InterPro" id="IPR029489">
    <property type="entry name" value="OGT/SEC/SPY_C"/>
</dbReference>
<keyword evidence="3" id="KW-0808">Transferase</keyword>
<protein>
    <recommendedName>
        <fullName evidence="7">O-GlcNAc transferase C-terminal domain-containing protein</fullName>
    </recommendedName>
</protein>
<dbReference type="SUPFAM" id="SSF53756">
    <property type="entry name" value="UDP-Glycosyltransferase/glycogen phosphorylase"/>
    <property type="match status" value="1"/>
</dbReference>
<proteinExistence type="predicted"/>
<evidence type="ECO:0000313" key="8">
    <source>
        <dbReference type="EMBL" id="CAH0368001.1"/>
    </source>
</evidence>
<sequence>MPRLALLTLIVLAAGLGNNEDEPHLDSSITSRDALAQAGIRLLGNPNEAQQRKGISYFERALADWATPRPYSMDEAQGRMLAMWTGRWYHERGEYESARRFIDLAATSRLPGDCAALQKATLRNALAAHASTPQAAEAWLKDGRALTHSLLRRDLDLRGVQDPANDHYVYCLLSSFYLETLYEADWRASARDHYELAVKAWPQLKYTNYKREPPRKILRVGVVSAFLHVSNSVMRDFGGTLARLPSDKFALYLIYLSEQGLPVSPACKTWAATARIEEVYNEKTLVDGVPTWLATTRTKIVAMELDLILYLDLTMSTMAHRLAMSRLAPVQVTSHGHPVTSGIQTIDYYVSWAAAEVESSADHYTEELVLLPSSDMHQYHDPVLINGMSTVTHHKVPNGSREALFPSITGRRWYVCMQKPFKLHARFGDMLRKVLDADPEGVIILHAGADRDWGLDSDRVVFLDPLPHHELLALYREADVVLDSYYAGGCTTTREAFEMGAVVVTLPAKYLGGRWTLAFYQILGIKEAIATDEADYARLAALIGRDDDLRDSIKAKIAANLHKMWRSTRAVDHWTDVLLRLGRRDRSEL</sequence>
<dbReference type="AlphaFoldDB" id="A0A8J2SCP4"/>
<dbReference type="InterPro" id="IPR051939">
    <property type="entry name" value="Glycosyltr_41/O-GlcNAc_trsf"/>
</dbReference>
<reference evidence="8" key="1">
    <citation type="submission" date="2021-11" db="EMBL/GenBank/DDBJ databases">
        <authorList>
            <consortium name="Genoscope - CEA"/>
            <person name="William W."/>
        </authorList>
    </citation>
    <scope>NUCLEOTIDE SEQUENCE</scope>
</reference>
<name>A0A8J2SCP4_9STRA</name>
<evidence type="ECO:0000256" key="2">
    <source>
        <dbReference type="ARBA" id="ARBA00022676"/>
    </source>
</evidence>
<evidence type="ECO:0000256" key="4">
    <source>
        <dbReference type="ARBA" id="ARBA00022737"/>
    </source>
</evidence>
<dbReference type="Pfam" id="PF13844">
    <property type="entry name" value="Glyco_transf_41"/>
    <property type="match status" value="1"/>
</dbReference>
<evidence type="ECO:0000259" key="7">
    <source>
        <dbReference type="Pfam" id="PF13844"/>
    </source>
</evidence>
<feature type="signal peptide" evidence="6">
    <location>
        <begin position="1"/>
        <end position="17"/>
    </location>
</feature>
<keyword evidence="4" id="KW-0677">Repeat</keyword>
<gene>
    <name evidence="8" type="ORF">PECAL_2P10480</name>
</gene>
<dbReference type="Gene3D" id="3.40.50.11380">
    <property type="match status" value="1"/>
</dbReference>
<feature type="chain" id="PRO_5035269470" description="O-GlcNAc transferase C-terminal domain-containing protein" evidence="6">
    <location>
        <begin position="18"/>
        <end position="589"/>
    </location>
</feature>
<keyword evidence="2" id="KW-0328">Glycosyltransferase</keyword>
<keyword evidence="6" id="KW-0732">Signal</keyword>
<comment type="caution">
    <text evidence="8">The sequence shown here is derived from an EMBL/GenBank/DDBJ whole genome shotgun (WGS) entry which is preliminary data.</text>
</comment>
<keyword evidence="5" id="KW-0802">TPR repeat</keyword>
<keyword evidence="9" id="KW-1185">Reference proteome</keyword>
<dbReference type="PANTHER" id="PTHR44835">
    <property type="entry name" value="UDP-N-ACETYLGLUCOSAMINE--PEPTIDE N-ACETYLGLUCOSAMINYLTRANSFERASE SPINDLY-RELATED"/>
    <property type="match status" value="1"/>
</dbReference>
<dbReference type="OrthoDB" id="9991317at2759"/>
<dbReference type="Gene3D" id="3.40.50.2000">
    <property type="entry name" value="Glycogen Phosphorylase B"/>
    <property type="match status" value="1"/>
</dbReference>
<dbReference type="EMBL" id="CAKKNE010000002">
    <property type="protein sequence ID" value="CAH0368001.1"/>
    <property type="molecule type" value="Genomic_DNA"/>
</dbReference>
<evidence type="ECO:0000256" key="6">
    <source>
        <dbReference type="SAM" id="SignalP"/>
    </source>
</evidence>
<dbReference type="GO" id="GO:0016757">
    <property type="term" value="F:glycosyltransferase activity"/>
    <property type="evidence" value="ECO:0007669"/>
    <property type="project" value="UniProtKB-KW"/>
</dbReference>
<feature type="domain" description="O-GlcNAc transferase C-terminal" evidence="7">
    <location>
        <begin position="451"/>
        <end position="559"/>
    </location>
</feature>
<evidence type="ECO:0000256" key="5">
    <source>
        <dbReference type="ARBA" id="ARBA00022803"/>
    </source>
</evidence>
<organism evidence="8 9">
    <name type="scientific">Pelagomonas calceolata</name>
    <dbReference type="NCBI Taxonomy" id="35677"/>
    <lineage>
        <taxon>Eukaryota</taxon>
        <taxon>Sar</taxon>
        <taxon>Stramenopiles</taxon>
        <taxon>Ochrophyta</taxon>
        <taxon>Pelagophyceae</taxon>
        <taxon>Pelagomonadales</taxon>
        <taxon>Pelagomonadaceae</taxon>
        <taxon>Pelagomonas</taxon>
    </lineage>
</organism>
<evidence type="ECO:0000256" key="3">
    <source>
        <dbReference type="ARBA" id="ARBA00022679"/>
    </source>
</evidence>
<accession>A0A8J2SCP4</accession>